<evidence type="ECO:0000313" key="2">
    <source>
        <dbReference type="EMBL" id="KAF3589010.1"/>
    </source>
</evidence>
<comment type="caution">
    <text evidence="2">The sequence shown here is derived from an EMBL/GenBank/DDBJ whole genome shotgun (WGS) entry which is preliminary data.</text>
</comment>
<feature type="coiled-coil region" evidence="1">
    <location>
        <begin position="278"/>
        <end position="319"/>
    </location>
</feature>
<organism evidence="2 3">
    <name type="scientific">Brassica cretica</name>
    <name type="common">Mustard</name>
    <dbReference type="NCBI Taxonomy" id="69181"/>
    <lineage>
        <taxon>Eukaryota</taxon>
        <taxon>Viridiplantae</taxon>
        <taxon>Streptophyta</taxon>
        <taxon>Embryophyta</taxon>
        <taxon>Tracheophyta</taxon>
        <taxon>Spermatophyta</taxon>
        <taxon>Magnoliopsida</taxon>
        <taxon>eudicotyledons</taxon>
        <taxon>Gunneridae</taxon>
        <taxon>Pentapetalae</taxon>
        <taxon>rosids</taxon>
        <taxon>malvids</taxon>
        <taxon>Brassicales</taxon>
        <taxon>Brassicaceae</taxon>
        <taxon>Brassiceae</taxon>
        <taxon>Brassica</taxon>
    </lineage>
</organism>
<accession>A0A8S9S705</accession>
<evidence type="ECO:0000256" key="1">
    <source>
        <dbReference type="SAM" id="Coils"/>
    </source>
</evidence>
<reference evidence="2" key="1">
    <citation type="submission" date="2019-12" db="EMBL/GenBank/DDBJ databases">
        <title>Genome sequencing and annotation of Brassica cretica.</title>
        <authorList>
            <person name="Studholme D.J."/>
            <person name="Sarris P."/>
        </authorList>
    </citation>
    <scope>NUCLEOTIDE SEQUENCE</scope>
    <source>
        <strain evidence="2">PFS-109/04</strain>
        <tissue evidence="2">Leaf</tissue>
    </source>
</reference>
<dbReference type="Proteomes" id="UP000712600">
    <property type="component" value="Unassembled WGS sequence"/>
</dbReference>
<proteinExistence type="predicted"/>
<gene>
    <name evidence="2" type="ORF">F2Q69_00030193</name>
</gene>
<dbReference type="EMBL" id="QGKX02000088">
    <property type="protein sequence ID" value="KAF3589010.1"/>
    <property type="molecule type" value="Genomic_DNA"/>
</dbReference>
<evidence type="ECO:0000313" key="3">
    <source>
        <dbReference type="Proteomes" id="UP000712600"/>
    </source>
</evidence>
<dbReference type="AlphaFoldDB" id="A0A8S9S705"/>
<protein>
    <submittedName>
        <fullName evidence="2">Uncharacterized protein</fullName>
    </submittedName>
</protein>
<sequence length="406" mass="45308">MPSKSNFQMARLRRLCGSGIVGPARRISRMMVYCSLFLASPGGASGAWDGFCSDESQFLSLLLDFVKFFVSKINAASVGDFNINRIPREWSDEIEPFGSAPMTPELRGLIATLHRGNPRWLEFTVERIRATYSLPPGKNRATPIGLAAPIRPGRGRRNKRSRKFCLTALMRPLRSGRRKPRQGPVLKSRSQAQSPSLVVRPVVIAVPVDGAQQRRTIQPVQSAIDLEMMTSIHRSIKIDAMEASNEYVALMEKQLADFPSKEVIGGHLLTIQQLWGELEAARVKEQQREVEVEELKGKLAAAEVEKVAIQSDLDSVKEKHRRELKGRGAAARKECHLARCSLTREYEAILAAVKTNEGDYELEEELERLKCQEVSLDVDYGLASVSDPSLSRLGLPQIFRDSSNQD</sequence>
<keyword evidence="1" id="KW-0175">Coiled coil</keyword>
<name>A0A8S9S705_BRACR</name>